<name>A0A7K1U9H5_9BACT</name>
<dbReference type="Proteomes" id="UP000461730">
    <property type="component" value="Unassembled WGS sequence"/>
</dbReference>
<evidence type="ECO:0000259" key="1">
    <source>
        <dbReference type="Pfam" id="PF01522"/>
    </source>
</evidence>
<feature type="domain" description="NodB homology" evidence="1">
    <location>
        <begin position="31"/>
        <end position="65"/>
    </location>
</feature>
<dbReference type="Gene3D" id="3.20.20.370">
    <property type="entry name" value="Glycoside hydrolase/deacetylase"/>
    <property type="match status" value="1"/>
</dbReference>
<proteinExistence type="predicted"/>
<dbReference type="AlphaFoldDB" id="A0A7K1U9H5"/>
<evidence type="ECO:0000313" key="3">
    <source>
        <dbReference type="Proteomes" id="UP000461730"/>
    </source>
</evidence>
<sequence length="233" mass="26461">MKAIPQLLVSMNIAVSTPSVADHQQLQPGLNAILELFARYRVRATFFVTPAWAEHNPDQAQQLASCHELGIYVPEGAAENPVAARNTLQRITGTRKIYGFRGPGVKRYTTWKEAGYVYHSGIPAGWLNNRELPRTMYIKDSCFVIPSSVSPVLRYPLGWPGIWYMPELMTRYLGNRILNKDRMLSCNFDLQELSTHSTPFPLVIKRLDGFLAYLQGAGSFSTHIEWLQEQLYE</sequence>
<evidence type="ECO:0000313" key="2">
    <source>
        <dbReference type="EMBL" id="MVT10993.1"/>
    </source>
</evidence>
<protein>
    <recommendedName>
        <fullName evidence="1">NodB homology domain-containing protein</fullName>
    </recommendedName>
</protein>
<organism evidence="2 3">
    <name type="scientific">Chitinophaga tropicalis</name>
    <dbReference type="NCBI Taxonomy" id="2683588"/>
    <lineage>
        <taxon>Bacteria</taxon>
        <taxon>Pseudomonadati</taxon>
        <taxon>Bacteroidota</taxon>
        <taxon>Chitinophagia</taxon>
        <taxon>Chitinophagales</taxon>
        <taxon>Chitinophagaceae</taxon>
        <taxon>Chitinophaga</taxon>
    </lineage>
</organism>
<dbReference type="GO" id="GO:0005975">
    <property type="term" value="P:carbohydrate metabolic process"/>
    <property type="evidence" value="ECO:0007669"/>
    <property type="project" value="InterPro"/>
</dbReference>
<comment type="caution">
    <text evidence="2">The sequence shown here is derived from an EMBL/GenBank/DDBJ whole genome shotgun (WGS) entry which is preliminary data.</text>
</comment>
<dbReference type="InterPro" id="IPR002509">
    <property type="entry name" value="NODB_dom"/>
</dbReference>
<accession>A0A7K1U9H5</accession>
<dbReference type="SUPFAM" id="SSF88713">
    <property type="entry name" value="Glycoside hydrolase/deacetylase"/>
    <property type="match status" value="1"/>
</dbReference>
<reference evidence="2 3" key="1">
    <citation type="submission" date="2019-12" db="EMBL/GenBank/DDBJ databases">
        <title>Chitinophaga sp. strain ysch24 (GDMCC 1.1355), whole genome shotgun sequence.</title>
        <authorList>
            <person name="Zhang X."/>
        </authorList>
    </citation>
    <scope>NUCLEOTIDE SEQUENCE [LARGE SCALE GENOMIC DNA]</scope>
    <source>
        <strain evidence="3">ysch24</strain>
    </source>
</reference>
<dbReference type="Pfam" id="PF01522">
    <property type="entry name" value="Polysacc_deac_1"/>
    <property type="match status" value="1"/>
</dbReference>
<keyword evidence="3" id="KW-1185">Reference proteome</keyword>
<dbReference type="EMBL" id="WRXN01000011">
    <property type="protein sequence ID" value="MVT10993.1"/>
    <property type="molecule type" value="Genomic_DNA"/>
</dbReference>
<gene>
    <name evidence="2" type="ORF">GO493_22185</name>
</gene>
<dbReference type="InterPro" id="IPR011330">
    <property type="entry name" value="Glyco_hydro/deAcase_b/a-brl"/>
</dbReference>
<dbReference type="GO" id="GO:0016810">
    <property type="term" value="F:hydrolase activity, acting on carbon-nitrogen (but not peptide) bonds"/>
    <property type="evidence" value="ECO:0007669"/>
    <property type="project" value="InterPro"/>
</dbReference>
<dbReference type="RefSeq" id="WP_157308422.1">
    <property type="nucleotide sequence ID" value="NZ_WRXN01000011.1"/>
</dbReference>